<dbReference type="Proteomes" id="UP000015101">
    <property type="component" value="Unassembled WGS sequence"/>
</dbReference>
<dbReference type="CTD" id="20209218"/>
<dbReference type="GeneID" id="20209218"/>
<dbReference type="EnsemblMetazoa" id="HelroT183789">
    <property type="protein sequence ID" value="HelroP183789"/>
    <property type="gene ID" value="HelroG183789"/>
</dbReference>
<dbReference type="InterPro" id="IPR019410">
    <property type="entry name" value="Methyltransf_16"/>
</dbReference>
<dbReference type="EMBL" id="AMQM01008988">
    <property type="status" value="NOT_ANNOTATED_CDS"/>
    <property type="molecule type" value="Genomic_DNA"/>
</dbReference>
<dbReference type="Gene3D" id="3.40.50.150">
    <property type="entry name" value="Vaccinia Virus protein VP39"/>
    <property type="match status" value="1"/>
</dbReference>
<keyword evidence="3" id="KW-1185">Reference proteome</keyword>
<dbReference type="HOGENOM" id="CLU_093975_0_0_1"/>
<dbReference type="AlphaFoldDB" id="T1FK69"/>
<dbReference type="EMBL" id="KB095901">
    <property type="protein sequence ID" value="ESO10264.1"/>
    <property type="molecule type" value="Genomic_DNA"/>
</dbReference>
<protein>
    <recommendedName>
        <fullName evidence="4">Methyltransferase domain-containing protein</fullName>
    </recommendedName>
</protein>
<dbReference type="KEGG" id="hro:HELRODRAFT_183789"/>
<evidence type="ECO:0000313" key="2">
    <source>
        <dbReference type="EnsemblMetazoa" id="HelroP183789"/>
    </source>
</evidence>
<dbReference type="RefSeq" id="XP_009011620.1">
    <property type="nucleotide sequence ID" value="XM_009013372.1"/>
</dbReference>
<evidence type="ECO:0008006" key="4">
    <source>
        <dbReference type="Google" id="ProtNLM"/>
    </source>
</evidence>
<sequence length="263" mass="30936">MDESKSDVTSNCQTFVNLRAQGTAYEEYKKLYDEIDEDYLKNVKRVIVFGSGPGLSEITFLKKLVKNLTSLTVVEKDEECLELLKMNVKNYLSDEINFSHYLTTAQNWQGSSENDDKADLILIFHFLYFLEETDRKTFYRNCFMNWLKQNGKMFIKLHKDMHDTDNSYFLYNIYRKTGRKLYVESHTVKKELEEKGYMIEKTYHYKCFYDLNASINSIAKLAIIHADPPYEDDTIVWRTLRKLYGGQGKICTTGELFSVTNKC</sequence>
<proteinExistence type="predicted"/>
<dbReference type="SUPFAM" id="SSF53335">
    <property type="entry name" value="S-adenosyl-L-methionine-dependent methyltransferases"/>
    <property type="match status" value="1"/>
</dbReference>
<reference evidence="2" key="3">
    <citation type="submission" date="2015-06" db="UniProtKB">
        <authorList>
            <consortium name="EnsemblMetazoa"/>
        </authorList>
    </citation>
    <scope>IDENTIFICATION</scope>
</reference>
<evidence type="ECO:0000313" key="1">
    <source>
        <dbReference type="EMBL" id="ESO10264.1"/>
    </source>
</evidence>
<dbReference type="InterPro" id="IPR029063">
    <property type="entry name" value="SAM-dependent_MTases_sf"/>
</dbReference>
<organism evidence="2 3">
    <name type="scientific">Helobdella robusta</name>
    <name type="common">Californian leech</name>
    <dbReference type="NCBI Taxonomy" id="6412"/>
    <lineage>
        <taxon>Eukaryota</taxon>
        <taxon>Metazoa</taxon>
        <taxon>Spiralia</taxon>
        <taxon>Lophotrochozoa</taxon>
        <taxon>Annelida</taxon>
        <taxon>Clitellata</taxon>
        <taxon>Hirudinea</taxon>
        <taxon>Rhynchobdellida</taxon>
        <taxon>Glossiphoniidae</taxon>
        <taxon>Helobdella</taxon>
    </lineage>
</organism>
<reference evidence="3" key="1">
    <citation type="submission" date="2012-12" db="EMBL/GenBank/DDBJ databases">
        <authorList>
            <person name="Hellsten U."/>
            <person name="Grimwood J."/>
            <person name="Chapman J.A."/>
            <person name="Shapiro H."/>
            <person name="Aerts A."/>
            <person name="Otillar R.P."/>
            <person name="Terry A.Y."/>
            <person name="Boore J.L."/>
            <person name="Simakov O."/>
            <person name="Marletaz F."/>
            <person name="Cho S.-J."/>
            <person name="Edsinger-Gonzales E."/>
            <person name="Havlak P."/>
            <person name="Kuo D.-H."/>
            <person name="Larsson T."/>
            <person name="Lv J."/>
            <person name="Arendt D."/>
            <person name="Savage R."/>
            <person name="Osoegawa K."/>
            <person name="de Jong P."/>
            <person name="Lindberg D.R."/>
            <person name="Seaver E.C."/>
            <person name="Weisblat D.A."/>
            <person name="Putnam N.H."/>
            <person name="Grigoriev I.V."/>
            <person name="Rokhsar D.S."/>
        </authorList>
    </citation>
    <scope>NUCLEOTIDE SEQUENCE</scope>
</reference>
<accession>T1FK69</accession>
<dbReference type="Pfam" id="PF10294">
    <property type="entry name" value="Methyltransf_16"/>
    <property type="match status" value="1"/>
</dbReference>
<evidence type="ECO:0000313" key="3">
    <source>
        <dbReference type="Proteomes" id="UP000015101"/>
    </source>
</evidence>
<name>T1FK69_HELRO</name>
<gene>
    <name evidence="2" type="primary">20209218</name>
    <name evidence="1" type="ORF">HELRODRAFT_183789</name>
</gene>
<dbReference type="InParanoid" id="T1FK69"/>
<reference evidence="1 3" key="2">
    <citation type="journal article" date="2013" name="Nature">
        <title>Insights into bilaterian evolution from three spiralian genomes.</title>
        <authorList>
            <person name="Simakov O."/>
            <person name="Marletaz F."/>
            <person name="Cho S.J."/>
            <person name="Edsinger-Gonzales E."/>
            <person name="Havlak P."/>
            <person name="Hellsten U."/>
            <person name="Kuo D.H."/>
            <person name="Larsson T."/>
            <person name="Lv J."/>
            <person name="Arendt D."/>
            <person name="Savage R."/>
            <person name="Osoegawa K."/>
            <person name="de Jong P."/>
            <person name="Grimwood J."/>
            <person name="Chapman J.A."/>
            <person name="Shapiro H."/>
            <person name="Aerts A."/>
            <person name="Otillar R.P."/>
            <person name="Terry A.Y."/>
            <person name="Boore J.L."/>
            <person name="Grigoriev I.V."/>
            <person name="Lindberg D.R."/>
            <person name="Seaver E.C."/>
            <person name="Weisblat D.A."/>
            <person name="Putnam N.H."/>
            <person name="Rokhsar D.S."/>
        </authorList>
    </citation>
    <scope>NUCLEOTIDE SEQUENCE</scope>
</reference>